<reference evidence="1 2" key="1">
    <citation type="submission" date="2018-11" db="EMBL/GenBank/DDBJ databases">
        <title>Genome sequencing of Paenibacillus lentus DSM25539(T).</title>
        <authorList>
            <person name="Kook J.-K."/>
            <person name="Park S.-N."/>
            <person name="Lim Y.K."/>
        </authorList>
    </citation>
    <scope>NUCLEOTIDE SEQUENCE [LARGE SCALE GENOMIC DNA]</scope>
    <source>
        <strain evidence="1 2">DSM 25539</strain>
    </source>
</reference>
<evidence type="ECO:0000313" key="2">
    <source>
        <dbReference type="Proteomes" id="UP000273145"/>
    </source>
</evidence>
<name>A0A3S8RZS1_9BACL</name>
<dbReference type="KEGG" id="plen:EIM92_21615"/>
<dbReference type="GO" id="GO:0016740">
    <property type="term" value="F:transferase activity"/>
    <property type="evidence" value="ECO:0007669"/>
    <property type="project" value="UniProtKB-KW"/>
</dbReference>
<protein>
    <submittedName>
        <fullName evidence="1">Rhodanese-related sulfurtransferase</fullName>
    </submittedName>
</protein>
<organism evidence="1 2">
    <name type="scientific">Paenibacillus lentus</name>
    <dbReference type="NCBI Taxonomy" id="1338368"/>
    <lineage>
        <taxon>Bacteria</taxon>
        <taxon>Bacillati</taxon>
        <taxon>Bacillota</taxon>
        <taxon>Bacilli</taxon>
        <taxon>Bacillales</taxon>
        <taxon>Paenibacillaceae</taxon>
        <taxon>Paenibacillus</taxon>
    </lineage>
</organism>
<sequence length="95" mass="11215">MEIIKWLQEWVAESCDVNWEHSEGVKIFTLDNPGWKVDITLEGTIAEGKQFTPIKIERSEMDWIHCNVQDRTFRGFCGIDNLNELLLIFKEWIES</sequence>
<dbReference type="Proteomes" id="UP000273145">
    <property type="component" value="Chromosome"/>
</dbReference>
<dbReference type="OrthoDB" id="3533713at2"/>
<dbReference type="AlphaFoldDB" id="A0A3S8RZS1"/>
<dbReference type="InterPro" id="IPR028228">
    <property type="entry name" value="Imm53"/>
</dbReference>
<dbReference type="Pfam" id="PF15580">
    <property type="entry name" value="Imm53"/>
    <property type="match status" value="1"/>
</dbReference>
<accession>A0A3S8RZS1</accession>
<dbReference type="RefSeq" id="WP_125084607.1">
    <property type="nucleotide sequence ID" value="NZ_CP034248.1"/>
</dbReference>
<keyword evidence="1" id="KW-0808">Transferase</keyword>
<dbReference type="EMBL" id="CP034248">
    <property type="protein sequence ID" value="AZK48450.1"/>
    <property type="molecule type" value="Genomic_DNA"/>
</dbReference>
<keyword evidence="2" id="KW-1185">Reference proteome</keyword>
<gene>
    <name evidence="1" type="ORF">EIM92_21615</name>
</gene>
<evidence type="ECO:0000313" key="1">
    <source>
        <dbReference type="EMBL" id="AZK48450.1"/>
    </source>
</evidence>
<proteinExistence type="predicted"/>